<accession>A0A481W7B7</accession>
<name>A0A481W7B7_9CAUD</name>
<sequence length="153" mass="18140">MSISKTNIQTYDVLGGHFNFKIHSKSRKNHKDLFKILDKFDFTKCNEQYVKNTLEVIEMLFRDGEYLRVSNIYVNYENNINIEFKDVMKTTDLYAVLDITGLSISIADKIIFTYWVSSTDKWAEHKSYEISLEELTKYFTITTSIYGHFRKEI</sequence>
<protein>
    <submittedName>
        <fullName evidence="1">Uncharacterized protein</fullName>
    </submittedName>
</protein>
<dbReference type="RefSeq" id="YP_010082858.1">
    <property type="nucleotide sequence ID" value="NC_055035.1"/>
</dbReference>
<keyword evidence="2" id="KW-1185">Reference proteome</keyword>
<proteinExistence type="predicted"/>
<evidence type="ECO:0000313" key="2">
    <source>
        <dbReference type="Proteomes" id="UP000292160"/>
    </source>
</evidence>
<dbReference type="Proteomes" id="UP000292160">
    <property type="component" value="Segment"/>
</dbReference>
<evidence type="ECO:0000313" key="1">
    <source>
        <dbReference type="EMBL" id="QBJ04142.1"/>
    </source>
</evidence>
<organism evidence="1 2">
    <name type="scientific">Fusobacterium phage Fnu1</name>
    <dbReference type="NCBI Taxonomy" id="2530024"/>
    <lineage>
        <taxon>Viruses</taxon>
        <taxon>Duplodnaviria</taxon>
        <taxon>Heunggongvirae</taxon>
        <taxon>Uroviricota</taxon>
        <taxon>Caudoviricetes</taxon>
        <taxon>Latrobevirus</taxon>
        <taxon>Latrobevirus FNU1</taxon>
    </lineage>
</organism>
<dbReference type="GeneID" id="65071866"/>
<dbReference type="KEGG" id="vg:65071866"/>
<dbReference type="EMBL" id="MK554696">
    <property type="protein sequence ID" value="QBJ04142.1"/>
    <property type="molecule type" value="Genomic_DNA"/>
</dbReference>
<reference evidence="1 2" key="1">
    <citation type="submission" date="2019-02" db="EMBL/GenBank/DDBJ databases">
        <title>Genomic, morphological and functional characterisation of novel bacteriophage Fnu1 capable of disrupt Fusobacterium nucleatum biofilm.</title>
        <authorList>
            <person name="Kabwe M."/>
            <person name="Brown T.L."/>
            <person name="Dashper S."/>
            <person name="Speirs L."/>
            <person name="Ku H."/>
            <person name="Petrovski S."/>
            <person name="Chan H.T."/>
            <person name="Lock P."/>
            <person name="Tucci J."/>
        </authorList>
    </citation>
    <scope>NUCLEOTIDE SEQUENCE [LARGE SCALE GENOMIC DNA]</scope>
</reference>